<evidence type="ECO:0000256" key="7">
    <source>
        <dbReference type="ARBA" id="ARBA00043987"/>
    </source>
</evidence>
<evidence type="ECO:0000256" key="2">
    <source>
        <dbReference type="ARBA" id="ARBA00022676"/>
    </source>
</evidence>
<feature type="transmembrane region" description="Helical" evidence="8">
    <location>
        <begin position="169"/>
        <end position="192"/>
    </location>
</feature>
<comment type="subcellular location">
    <subcellularLocation>
        <location evidence="1">Membrane</location>
        <topology evidence="1">Multi-pass membrane protein</topology>
    </subcellularLocation>
</comment>
<feature type="transmembrane region" description="Helical" evidence="8">
    <location>
        <begin position="374"/>
        <end position="395"/>
    </location>
</feature>
<comment type="caution">
    <text evidence="9">The sequence shown here is derived from an EMBL/GenBank/DDBJ whole genome shotgun (WGS) entry which is preliminary data.</text>
</comment>
<keyword evidence="6 8" id="KW-0472">Membrane</keyword>
<evidence type="ECO:0000256" key="3">
    <source>
        <dbReference type="ARBA" id="ARBA00022679"/>
    </source>
</evidence>
<evidence type="ECO:0000256" key="1">
    <source>
        <dbReference type="ARBA" id="ARBA00004141"/>
    </source>
</evidence>
<keyword evidence="5 8" id="KW-1133">Transmembrane helix</keyword>
<dbReference type="Proteomes" id="UP000621500">
    <property type="component" value="Unassembled WGS sequence"/>
</dbReference>
<feature type="transmembrane region" description="Helical" evidence="8">
    <location>
        <begin position="82"/>
        <end position="103"/>
    </location>
</feature>
<dbReference type="InterPro" id="IPR049829">
    <property type="entry name" value="MptA/B-like"/>
</dbReference>
<accession>A0ABQ4EVD6</accession>
<feature type="transmembrane region" description="Helical" evidence="8">
    <location>
        <begin position="348"/>
        <end position="367"/>
    </location>
</feature>
<feature type="transmembrane region" description="Helical" evidence="8">
    <location>
        <begin position="244"/>
        <end position="272"/>
    </location>
</feature>
<reference evidence="9 10" key="1">
    <citation type="submission" date="2021-01" db="EMBL/GenBank/DDBJ databases">
        <title>Whole genome shotgun sequence of Plantactinospora mayteni NBRC 109088.</title>
        <authorList>
            <person name="Komaki H."/>
            <person name="Tamura T."/>
        </authorList>
    </citation>
    <scope>NUCLEOTIDE SEQUENCE [LARGE SCALE GENOMIC DNA]</scope>
    <source>
        <strain evidence="9 10">NBRC 109088</strain>
    </source>
</reference>
<feature type="transmembrane region" description="Helical" evidence="8">
    <location>
        <begin position="284"/>
        <end position="308"/>
    </location>
</feature>
<dbReference type="Pfam" id="PF26314">
    <property type="entry name" value="MptA_B_family"/>
    <property type="match status" value="1"/>
</dbReference>
<feature type="transmembrane region" description="Helical" evidence="8">
    <location>
        <begin position="204"/>
        <end position="224"/>
    </location>
</feature>
<keyword evidence="3" id="KW-0808">Transferase</keyword>
<comment type="similarity">
    <text evidence="7">Belongs to the MptA/B family.</text>
</comment>
<feature type="transmembrane region" description="Helical" evidence="8">
    <location>
        <begin position="439"/>
        <end position="459"/>
    </location>
</feature>
<dbReference type="EMBL" id="BONX01000036">
    <property type="protein sequence ID" value="GIG98630.1"/>
    <property type="molecule type" value="Genomic_DNA"/>
</dbReference>
<dbReference type="NCBIfam" id="NF038066">
    <property type="entry name" value="MptB"/>
    <property type="match status" value="1"/>
</dbReference>
<keyword evidence="2" id="KW-0328">Glycosyltransferase</keyword>
<evidence type="ECO:0000256" key="4">
    <source>
        <dbReference type="ARBA" id="ARBA00022692"/>
    </source>
</evidence>
<evidence type="ECO:0000256" key="5">
    <source>
        <dbReference type="ARBA" id="ARBA00022989"/>
    </source>
</evidence>
<evidence type="ECO:0000256" key="6">
    <source>
        <dbReference type="ARBA" id="ARBA00023136"/>
    </source>
</evidence>
<gene>
    <name evidence="9" type="ORF">Pma05_52030</name>
</gene>
<evidence type="ECO:0000256" key="8">
    <source>
        <dbReference type="SAM" id="Phobius"/>
    </source>
</evidence>
<protein>
    <submittedName>
        <fullName evidence="9">Membrane protein</fullName>
    </submittedName>
</protein>
<sequence>MLRLPAVIGYRILGTAGTTILACSGLAAGALPVDQTGAELWLTDWRHHPGPALLCGYLGLTMLVAAWWWAGREIRRPDGAEVRSLVATLALWSGPLLLCPPLFSRDVYSYLAQGAMVLAGADVYEDGVSQLGGRLAAEVPEMWQHTPAPYGPVFLGLSALVAGAAGTKVAAGVIGLRLLALLGVGLLAVLLPRLARHSGVEPGAAVWLGVLNPLVPLHLVAGAHNEAVMLGLLVAGLCLGFERHFALATVVVTLAALVKAPAVAGLLVVVALARPHHGIRAATLRAAGLALLTAVAVSLVTGLGYGWIAALRTPIYKHSWSVSSALGRASDRLGQAAGFDLGAAPMQFWTWVGLLAALGGTAVVWWHRHRLGPTYALGLVLAAVAVLGPATRPWYLLWGLVLIAAAAPESPVRRLASLTAAAVAFLTLPSGFGPDSAQLLLATGGVLLGIVAIGCFRLGTSALSTALAGPTWNSRALEGTSR</sequence>
<proteinExistence type="inferred from homology"/>
<dbReference type="PROSITE" id="PS51257">
    <property type="entry name" value="PROKAR_LIPOPROTEIN"/>
    <property type="match status" value="1"/>
</dbReference>
<keyword evidence="4 8" id="KW-0812">Transmembrane</keyword>
<keyword evidence="10" id="KW-1185">Reference proteome</keyword>
<evidence type="ECO:0000313" key="9">
    <source>
        <dbReference type="EMBL" id="GIG98630.1"/>
    </source>
</evidence>
<name>A0ABQ4EVD6_9ACTN</name>
<organism evidence="9 10">
    <name type="scientific">Plantactinospora mayteni</name>
    <dbReference type="NCBI Taxonomy" id="566021"/>
    <lineage>
        <taxon>Bacteria</taxon>
        <taxon>Bacillati</taxon>
        <taxon>Actinomycetota</taxon>
        <taxon>Actinomycetes</taxon>
        <taxon>Micromonosporales</taxon>
        <taxon>Micromonosporaceae</taxon>
        <taxon>Plantactinospora</taxon>
    </lineage>
</organism>
<dbReference type="RefSeq" id="WP_203860071.1">
    <property type="nucleotide sequence ID" value="NZ_BAAAZQ010000006.1"/>
</dbReference>
<feature type="transmembrane region" description="Helical" evidence="8">
    <location>
        <begin position="12"/>
        <end position="31"/>
    </location>
</feature>
<evidence type="ECO:0000313" key="10">
    <source>
        <dbReference type="Proteomes" id="UP000621500"/>
    </source>
</evidence>
<feature type="transmembrane region" description="Helical" evidence="8">
    <location>
        <begin position="51"/>
        <end position="70"/>
    </location>
</feature>